<evidence type="ECO:0000313" key="2">
    <source>
        <dbReference type="Proteomes" id="UP000279760"/>
    </source>
</evidence>
<reference evidence="1 2" key="1">
    <citation type="submission" date="2018-11" db="EMBL/GenBank/DDBJ databases">
        <title>Complete Genome Sequence of Vbrio mediterranei 117-T6: a Potential Pathogen Bacteria Isolated from the Conchocelis of Pyropia.</title>
        <authorList>
            <person name="Liu Q."/>
        </authorList>
    </citation>
    <scope>NUCLEOTIDE SEQUENCE [LARGE SCALE GENOMIC DNA]</scope>
    <source>
        <strain evidence="1 2">117-T6</strain>
    </source>
</reference>
<protein>
    <submittedName>
        <fullName evidence="1">Uncharacterized protein</fullName>
    </submittedName>
</protein>
<dbReference type="GeneID" id="64085297"/>
<sequence length="117" mass="12465">MAMFSRCFTVTLALSLSVIMLVVSFVAISNESNEVFSHSLSTLDSHTNSVVSNKALSNKVEMANPHQCCASFCLLKVPCGQSLVVLNSGTTSLALMSIDDIGKAIGRVQTLFRPPIA</sequence>
<evidence type="ECO:0000313" key="1">
    <source>
        <dbReference type="EMBL" id="AYV22197.1"/>
    </source>
</evidence>
<dbReference type="RefSeq" id="WP_124940751.1">
    <property type="nucleotide sequence ID" value="NZ_CP033577.1"/>
</dbReference>
<dbReference type="Proteomes" id="UP000279760">
    <property type="component" value="Chromosome 1"/>
</dbReference>
<organism evidence="1 2">
    <name type="scientific">Vibrio mediterranei</name>
    <dbReference type="NCBI Taxonomy" id="689"/>
    <lineage>
        <taxon>Bacteria</taxon>
        <taxon>Pseudomonadati</taxon>
        <taxon>Pseudomonadota</taxon>
        <taxon>Gammaproteobacteria</taxon>
        <taxon>Vibrionales</taxon>
        <taxon>Vibrionaceae</taxon>
        <taxon>Vibrio</taxon>
    </lineage>
</organism>
<dbReference type="AlphaFoldDB" id="A0A3G4VBJ7"/>
<gene>
    <name evidence="1" type="ORF">ECB94_13525</name>
</gene>
<proteinExistence type="predicted"/>
<dbReference type="EMBL" id="CP033577">
    <property type="protein sequence ID" value="AYV22197.1"/>
    <property type="molecule type" value="Genomic_DNA"/>
</dbReference>
<accession>A0A3G4VBJ7</accession>
<name>A0A3G4VBJ7_9VIBR</name>